<gene>
    <name evidence="2" type="ORF">IPN02_09980</name>
</gene>
<feature type="region of interest" description="Disordered" evidence="1">
    <location>
        <begin position="1"/>
        <end position="142"/>
    </location>
</feature>
<comment type="caution">
    <text evidence="2">The sequence shown here is derived from an EMBL/GenBank/DDBJ whole genome shotgun (WGS) entry which is preliminary data.</text>
</comment>
<evidence type="ECO:0000313" key="3">
    <source>
        <dbReference type="Proteomes" id="UP000727993"/>
    </source>
</evidence>
<evidence type="ECO:0000313" key="2">
    <source>
        <dbReference type="EMBL" id="MBK9297144.1"/>
    </source>
</evidence>
<protein>
    <submittedName>
        <fullName evidence="2">Uncharacterized protein</fullName>
    </submittedName>
</protein>
<proteinExistence type="predicted"/>
<feature type="compositionally biased region" description="Low complexity" evidence="1">
    <location>
        <begin position="102"/>
        <end position="113"/>
    </location>
</feature>
<feature type="compositionally biased region" description="Basic and acidic residues" evidence="1">
    <location>
        <begin position="61"/>
        <end position="75"/>
    </location>
</feature>
<accession>A0A936NCI1</accession>
<reference evidence="2 3" key="1">
    <citation type="submission" date="2020-10" db="EMBL/GenBank/DDBJ databases">
        <title>Connecting structure to function with the recovery of over 1000 high-quality activated sludge metagenome-assembled genomes encoding full-length rRNA genes using long-read sequencing.</title>
        <authorList>
            <person name="Singleton C.M."/>
            <person name="Petriglieri F."/>
            <person name="Kristensen J.M."/>
            <person name="Kirkegaard R.H."/>
            <person name="Michaelsen T.Y."/>
            <person name="Andersen M.H."/>
            <person name="Karst S.M."/>
            <person name="Dueholm M.S."/>
            <person name="Nielsen P.H."/>
            <person name="Albertsen M."/>
        </authorList>
    </citation>
    <scope>NUCLEOTIDE SEQUENCE [LARGE SCALE GENOMIC DNA]</scope>
    <source>
        <strain evidence="2">Lyne_18-Q3-R50-59_MAXAC.006</strain>
    </source>
</reference>
<dbReference type="Proteomes" id="UP000727993">
    <property type="component" value="Unassembled WGS sequence"/>
</dbReference>
<dbReference type="AlphaFoldDB" id="A0A936NCI1"/>
<evidence type="ECO:0000256" key="1">
    <source>
        <dbReference type="SAM" id="MobiDB-lite"/>
    </source>
</evidence>
<name>A0A936NCI1_9ACTN</name>
<feature type="compositionally biased region" description="Polar residues" evidence="1">
    <location>
        <begin position="1"/>
        <end position="30"/>
    </location>
</feature>
<dbReference type="EMBL" id="JADJZA010000006">
    <property type="protein sequence ID" value="MBK9297144.1"/>
    <property type="molecule type" value="Genomic_DNA"/>
</dbReference>
<sequence>MRTTPRISSGEQLSTKLNQASTDLGINSTADLVKSSPKLEKLRGVGPSRMGPGPAISQGDDGERPEAQLSERLDEVLFASTESPKPDLGGVTSVPADAGAGRAATSPSRTSPPTEEPTREPGRLRKWSPAMTTEAGARNAASNERAFDPADVDLAQLKQLQSDLASWRWPHTTAPAAESSGLFTGGAKVTADNCPVATATATCSMSWLSCPGWAGAGNTARSIAIGAVVLPVVAVLIEACWSAAVSSPQADAALDAAPPASARPPCQETQVSALGRSMDPGHAWCGRFHRGDAGGFETVPPTT</sequence>
<organism evidence="2 3">
    <name type="scientific">Candidatus Neomicrothrix subdominans</name>
    <dbReference type="NCBI Taxonomy" id="2954438"/>
    <lineage>
        <taxon>Bacteria</taxon>
        <taxon>Bacillati</taxon>
        <taxon>Actinomycetota</taxon>
        <taxon>Acidimicrobiia</taxon>
        <taxon>Acidimicrobiales</taxon>
        <taxon>Microthrixaceae</taxon>
        <taxon>Candidatus Neomicrothrix</taxon>
    </lineage>
</organism>